<reference evidence="13 14" key="1">
    <citation type="submission" date="2018-04" db="EMBL/GenBank/DDBJ databases">
        <title>Genomic Encyclopedia of Type Strains, Phase III (KMG-III): the genomes of soil and plant-associated and newly described type strains.</title>
        <authorList>
            <person name="Whitman W."/>
        </authorList>
    </citation>
    <scope>NUCLEOTIDE SEQUENCE [LARGE SCALE GENOMIC DNA]</scope>
    <source>
        <strain evidence="13 14">KA25</strain>
    </source>
</reference>
<dbReference type="InterPro" id="IPR005702">
    <property type="entry name" value="Wzc-like_C"/>
</dbReference>
<dbReference type="AlphaFoldDB" id="A0A2T5KB53"/>
<feature type="domain" description="Tyrosine-protein kinase G-rich" evidence="12">
    <location>
        <begin position="417"/>
        <end position="492"/>
    </location>
</feature>
<protein>
    <submittedName>
        <fullName evidence="13">Succinoglycan biosynthesis transport protein ExoP</fullName>
    </submittedName>
</protein>
<dbReference type="GO" id="GO:0005886">
    <property type="term" value="C:plasma membrane"/>
    <property type="evidence" value="ECO:0007669"/>
    <property type="project" value="UniProtKB-SubCell"/>
</dbReference>
<evidence type="ECO:0000256" key="9">
    <source>
        <dbReference type="SAM" id="Phobius"/>
    </source>
</evidence>
<dbReference type="SUPFAM" id="SSF52540">
    <property type="entry name" value="P-loop containing nucleoside triphosphate hydrolases"/>
    <property type="match status" value="1"/>
</dbReference>
<dbReference type="PANTHER" id="PTHR32309">
    <property type="entry name" value="TYROSINE-PROTEIN KINASE"/>
    <property type="match status" value="1"/>
</dbReference>
<dbReference type="CDD" id="cd05387">
    <property type="entry name" value="BY-kinase"/>
    <property type="match status" value="1"/>
</dbReference>
<keyword evidence="14" id="KW-1185">Reference proteome</keyword>
<dbReference type="Pfam" id="PF01656">
    <property type="entry name" value="CbiA"/>
    <property type="match status" value="1"/>
</dbReference>
<feature type="domain" description="Polysaccharide chain length determinant N-terminal" evidence="11">
    <location>
        <begin position="26"/>
        <end position="115"/>
    </location>
</feature>
<dbReference type="InterPro" id="IPR027417">
    <property type="entry name" value="P-loop_NTPase"/>
</dbReference>
<keyword evidence="6 9" id="KW-1133">Transmembrane helix</keyword>
<gene>
    <name evidence="13" type="ORF">C8J28_104120</name>
</gene>
<accession>A0A2T5KB53</accession>
<comment type="subcellular location">
    <subcellularLocation>
        <location evidence="1">Cell membrane</location>
        <topology evidence="1">Multi-pass membrane protein</topology>
    </subcellularLocation>
</comment>
<evidence type="ECO:0000259" key="11">
    <source>
        <dbReference type="Pfam" id="PF02706"/>
    </source>
</evidence>
<dbReference type="GO" id="GO:0004713">
    <property type="term" value="F:protein tyrosine kinase activity"/>
    <property type="evidence" value="ECO:0007669"/>
    <property type="project" value="TreeGrafter"/>
</dbReference>
<evidence type="ECO:0000259" key="10">
    <source>
        <dbReference type="Pfam" id="PF01656"/>
    </source>
</evidence>
<evidence type="ECO:0000313" key="13">
    <source>
        <dbReference type="EMBL" id="PTR19636.1"/>
    </source>
</evidence>
<evidence type="ECO:0000256" key="6">
    <source>
        <dbReference type="ARBA" id="ARBA00022989"/>
    </source>
</evidence>
<feature type="coiled-coil region" evidence="8">
    <location>
        <begin position="228"/>
        <end position="262"/>
    </location>
</feature>
<keyword evidence="8" id="KW-0175">Coiled coil</keyword>
<feature type="coiled-coil region" evidence="8">
    <location>
        <begin position="410"/>
        <end position="437"/>
    </location>
</feature>
<evidence type="ECO:0000256" key="2">
    <source>
        <dbReference type="ARBA" id="ARBA00022475"/>
    </source>
</evidence>
<feature type="domain" description="CobQ/CobB/MinD/ParA nucleotide binding" evidence="10">
    <location>
        <begin position="588"/>
        <end position="760"/>
    </location>
</feature>
<dbReference type="InterPro" id="IPR032807">
    <property type="entry name" value="GNVR"/>
</dbReference>
<name>A0A2T5KB53_9RHOB</name>
<evidence type="ECO:0000259" key="12">
    <source>
        <dbReference type="Pfam" id="PF13807"/>
    </source>
</evidence>
<dbReference type="Gene3D" id="3.40.50.300">
    <property type="entry name" value="P-loop containing nucleotide triphosphate hydrolases"/>
    <property type="match status" value="1"/>
</dbReference>
<dbReference type="OrthoDB" id="230260at2"/>
<comment type="caution">
    <text evidence="13">The sequence shown here is derived from an EMBL/GenBank/DDBJ whole genome shotgun (WGS) entry which is preliminary data.</text>
</comment>
<dbReference type="InterPro" id="IPR050445">
    <property type="entry name" value="Bact_polysacc_biosynth/exp"/>
</dbReference>
<keyword evidence="4" id="KW-0547">Nucleotide-binding</keyword>
<keyword evidence="5" id="KW-0067">ATP-binding</keyword>
<evidence type="ECO:0000256" key="1">
    <source>
        <dbReference type="ARBA" id="ARBA00004651"/>
    </source>
</evidence>
<proteinExistence type="predicted"/>
<keyword evidence="7 9" id="KW-0472">Membrane</keyword>
<keyword evidence="3 9" id="KW-0812">Transmembrane</keyword>
<evidence type="ECO:0000256" key="5">
    <source>
        <dbReference type="ARBA" id="ARBA00022840"/>
    </source>
</evidence>
<evidence type="ECO:0000256" key="7">
    <source>
        <dbReference type="ARBA" id="ARBA00023136"/>
    </source>
</evidence>
<feature type="transmembrane region" description="Helical" evidence="9">
    <location>
        <begin position="43"/>
        <end position="61"/>
    </location>
</feature>
<evidence type="ECO:0000256" key="3">
    <source>
        <dbReference type="ARBA" id="ARBA00022692"/>
    </source>
</evidence>
<evidence type="ECO:0000256" key="4">
    <source>
        <dbReference type="ARBA" id="ARBA00022741"/>
    </source>
</evidence>
<sequence>MKQFGIRIADSDPRIDTPVASSAAADTIDVSRLLGAARRQRRVMMISCAMSLCLGLAYLATTPKTFVAGSTVLLAGKVNRTIEEVSALDNSASENALESAQEVIRSQPVALAVTDMLNLTENDSFLSPPVPLLTVVVENAKEIVRAPMRLITPAPPSGAAGPPPTPEQVAERKRQLVAAALSGRIGVSRVGRSSVFEIYYASHDPALAAAISNAYAEAYVSDLLNANYDATERTTQWLRERLEELQAQAREAAVEAEIFRSENGLVSTRGALITEENVSKLNSDLAVSMTEAARAQALMSTYQTILDSGPEAFLSERSSGFSLQGNERLIEMQDQLSALSARLDRIERDFGVDHPQAVRLREQVAAQTNVLFGEVRRLHEEARGSFNVASAQVQALRESLGLAVDVNSEAGRKQVQLKSLEQRAETLQTLYQTFLTRFQEIDQQKSFPISNVRILAHADVPMDPIGPSTMRVLAVMLVLGGMVGAGIGVLREWRDRFLRTGEDVQNDVGQRFLGYLPHFDAANGAPQLSRQARSAPLKLSEPVPGIPVVRKPIHALQHPRSHYAETLRNIRFSSEVSLAGKSQIVLGITSIRPGEGKSSVALNLAAVMAASGNSVLLIDTDPRNPGLSRRLGLTRGIGLVEAALGRADWTKALRVIGDSGVHLLPCVTPGMMTHSSEMLGSKGMRQLLAAARARYSHVILDLAPLGPVVDARVVVPMVDQIVMVAEWGKTPKTLLRETLMNEPALMEKTLGVVLNKVDMESLRDYVPETGGEHYYEEYGDYFSGRSGTS</sequence>
<dbReference type="EMBL" id="QAOT01000004">
    <property type="protein sequence ID" value="PTR19636.1"/>
    <property type="molecule type" value="Genomic_DNA"/>
</dbReference>
<dbReference type="PANTHER" id="PTHR32309:SF13">
    <property type="entry name" value="FERRIC ENTEROBACTIN TRANSPORT PROTEIN FEPE"/>
    <property type="match status" value="1"/>
</dbReference>
<dbReference type="Pfam" id="PF02706">
    <property type="entry name" value="Wzz"/>
    <property type="match status" value="1"/>
</dbReference>
<keyword evidence="2" id="KW-1003">Cell membrane</keyword>
<organism evidence="13 14">
    <name type="scientific">Cereibacter azotoformans</name>
    <dbReference type="NCBI Taxonomy" id="43057"/>
    <lineage>
        <taxon>Bacteria</taxon>
        <taxon>Pseudomonadati</taxon>
        <taxon>Pseudomonadota</taxon>
        <taxon>Alphaproteobacteria</taxon>
        <taxon>Rhodobacterales</taxon>
        <taxon>Paracoccaceae</taxon>
        <taxon>Cereibacter</taxon>
    </lineage>
</organism>
<evidence type="ECO:0000313" key="14">
    <source>
        <dbReference type="Proteomes" id="UP000244060"/>
    </source>
</evidence>
<dbReference type="Pfam" id="PF13807">
    <property type="entry name" value="GNVR"/>
    <property type="match status" value="1"/>
</dbReference>
<dbReference type="RefSeq" id="WP_108220510.1">
    <property type="nucleotide sequence ID" value="NZ_CP090021.1"/>
</dbReference>
<dbReference type="Proteomes" id="UP000244060">
    <property type="component" value="Unassembled WGS sequence"/>
</dbReference>
<evidence type="ECO:0000256" key="8">
    <source>
        <dbReference type="SAM" id="Coils"/>
    </source>
</evidence>
<dbReference type="InterPro" id="IPR003856">
    <property type="entry name" value="LPS_length_determ_N"/>
</dbReference>
<dbReference type="InterPro" id="IPR002586">
    <property type="entry name" value="CobQ/CobB/MinD/ParA_Nub-bd_dom"/>
</dbReference>